<dbReference type="InterPro" id="IPR051216">
    <property type="entry name" value="Teneurin"/>
</dbReference>
<sequence>AKLAHPKGLAMAADKTMYFADGTNIRSVDPDGIIHTLIGHHRHLNVWQPIPCQGAIPAQQAQLQWPTGLSLSPLDGSLHFIDDRLVLKLTADMKVKVVAGTPLHCHTHKEDKKQPVMRSENHHKNQNSDDDSSTSLGQVLALAFNPSGQLFIADSDSRKVNAIRVVDPAGRMADFAGRGHFYDKRDCDCMATNSSGTMPCQ</sequence>
<evidence type="ECO:0000256" key="3">
    <source>
        <dbReference type="ARBA" id="ARBA00023157"/>
    </source>
</evidence>
<feature type="non-terminal residue" evidence="6">
    <location>
        <position position="201"/>
    </location>
</feature>
<dbReference type="PANTHER" id="PTHR11219:SF69">
    <property type="entry name" value="TENEURIN-A"/>
    <property type="match status" value="1"/>
</dbReference>
<gene>
    <name evidence="6" type="ORF">g.6667</name>
</gene>
<protein>
    <recommendedName>
        <fullName evidence="5">Teneurin NHL domain-containing protein</fullName>
    </recommendedName>
</protein>
<evidence type="ECO:0000256" key="1">
    <source>
        <dbReference type="ARBA" id="ARBA00022536"/>
    </source>
</evidence>
<feature type="region of interest" description="Disordered" evidence="4">
    <location>
        <begin position="106"/>
        <end position="133"/>
    </location>
</feature>
<name>A0A1B6LNN4_9HEMI</name>
<dbReference type="Pfam" id="PF25021">
    <property type="entry name" value="TEN_NHL"/>
    <property type="match status" value="1"/>
</dbReference>
<feature type="compositionally biased region" description="Basic and acidic residues" evidence="4">
    <location>
        <begin position="108"/>
        <end position="127"/>
    </location>
</feature>
<keyword evidence="1" id="KW-0245">EGF-like domain</keyword>
<evidence type="ECO:0000256" key="4">
    <source>
        <dbReference type="SAM" id="MobiDB-lite"/>
    </source>
</evidence>
<dbReference type="AlphaFoldDB" id="A0A1B6LNN4"/>
<dbReference type="SUPFAM" id="SSF63829">
    <property type="entry name" value="Calcium-dependent phosphotriesterase"/>
    <property type="match status" value="1"/>
</dbReference>
<keyword evidence="3" id="KW-1015">Disulfide bond</keyword>
<keyword evidence="2" id="KW-0677">Repeat</keyword>
<dbReference type="InterPro" id="IPR056822">
    <property type="entry name" value="TEN_NHL"/>
</dbReference>
<proteinExistence type="predicted"/>
<dbReference type="InterPro" id="IPR011042">
    <property type="entry name" value="6-blade_b-propeller_TolB-like"/>
</dbReference>
<feature type="non-terminal residue" evidence="6">
    <location>
        <position position="1"/>
    </location>
</feature>
<evidence type="ECO:0000259" key="5">
    <source>
        <dbReference type="Pfam" id="PF25021"/>
    </source>
</evidence>
<feature type="domain" description="Teneurin NHL" evidence="5">
    <location>
        <begin position="1"/>
        <end position="193"/>
    </location>
</feature>
<organism evidence="6">
    <name type="scientific">Graphocephala atropunctata</name>
    <dbReference type="NCBI Taxonomy" id="36148"/>
    <lineage>
        <taxon>Eukaryota</taxon>
        <taxon>Metazoa</taxon>
        <taxon>Ecdysozoa</taxon>
        <taxon>Arthropoda</taxon>
        <taxon>Hexapoda</taxon>
        <taxon>Insecta</taxon>
        <taxon>Pterygota</taxon>
        <taxon>Neoptera</taxon>
        <taxon>Paraneoptera</taxon>
        <taxon>Hemiptera</taxon>
        <taxon>Auchenorrhyncha</taxon>
        <taxon>Membracoidea</taxon>
        <taxon>Cicadellidae</taxon>
        <taxon>Cicadellinae</taxon>
        <taxon>Cicadellini</taxon>
        <taxon>Graphocephala</taxon>
    </lineage>
</organism>
<reference evidence="6" key="1">
    <citation type="submission" date="2015-11" db="EMBL/GenBank/DDBJ databases">
        <title>De novo transcriptome assembly of four potential Pierce s Disease insect vectors from Arizona vineyards.</title>
        <authorList>
            <person name="Tassone E.E."/>
        </authorList>
    </citation>
    <scope>NUCLEOTIDE SEQUENCE</scope>
</reference>
<dbReference type="EMBL" id="GEBQ01014625">
    <property type="protein sequence ID" value="JAT25352.1"/>
    <property type="molecule type" value="Transcribed_RNA"/>
</dbReference>
<dbReference type="Gene3D" id="2.120.10.30">
    <property type="entry name" value="TolB, C-terminal domain"/>
    <property type="match status" value="1"/>
</dbReference>
<evidence type="ECO:0000256" key="2">
    <source>
        <dbReference type="ARBA" id="ARBA00022737"/>
    </source>
</evidence>
<accession>A0A1B6LNN4</accession>
<dbReference type="GO" id="GO:0008045">
    <property type="term" value="P:motor neuron axon guidance"/>
    <property type="evidence" value="ECO:0007669"/>
    <property type="project" value="TreeGrafter"/>
</dbReference>
<evidence type="ECO:0000313" key="6">
    <source>
        <dbReference type="EMBL" id="JAT25352.1"/>
    </source>
</evidence>
<dbReference type="PANTHER" id="PTHR11219">
    <property type="entry name" value="TENEURIN AND N-ACETYLGLUCOSAMINE-1-PHOSPHODIESTER ALPHA-N-ACETYLGLUCOSAMINIDASE"/>
    <property type="match status" value="1"/>
</dbReference>